<dbReference type="Pfam" id="PF13041">
    <property type="entry name" value="PPR_2"/>
    <property type="match status" value="1"/>
</dbReference>
<dbReference type="InterPro" id="IPR011990">
    <property type="entry name" value="TPR-like_helical_dom_sf"/>
</dbReference>
<dbReference type="STRING" id="61424.A0A2T9YQA0"/>
<dbReference type="EMBL" id="MBFT01000245">
    <property type="protein sequence ID" value="PVU94502.1"/>
    <property type="molecule type" value="Genomic_DNA"/>
</dbReference>
<gene>
    <name evidence="3" type="ORF">BB559_002986</name>
</gene>
<dbReference type="NCBIfam" id="TIGR00756">
    <property type="entry name" value="PPR"/>
    <property type="match status" value="1"/>
</dbReference>
<feature type="repeat" description="PPR" evidence="2">
    <location>
        <begin position="94"/>
        <end position="128"/>
    </location>
</feature>
<evidence type="ECO:0000313" key="3">
    <source>
        <dbReference type="EMBL" id="PVU94502.1"/>
    </source>
</evidence>
<dbReference type="PANTHER" id="PTHR47942">
    <property type="entry name" value="TETRATRICOPEPTIDE REPEAT (TPR)-LIKE SUPERFAMILY PROTEIN-RELATED"/>
    <property type="match status" value="1"/>
</dbReference>
<protein>
    <recommendedName>
        <fullName evidence="5">Pentacotripeptide-repeat region of PRORP domain-containing protein</fullName>
    </recommendedName>
</protein>
<evidence type="ECO:0000256" key="2">
    <source>
        <dbReference type="PROSITE-ProRule" id="PRU00708"/>
    </source>
</evidence>
<accession>A0A2T9YQA0</accession>
<dbReference type="Proteomes" id="UP000245699">
    <property type="component" value="Unassembled WGS sequence"/>
</dbReference>
<organism evidence="3 4">
    <name type="scientific">Furculomyces boomerangus</name>
    <dbReference type="NCBI Taxonomy" id="61424"/>
    <lineage>
        <taxon>Eukaryota</taxon>
        <taxon>Fungi</taxon>
        <taxon>Fungi incertae sedis</taxon>
        <taxon>Zoopagomycota</taxon>
        <taxon>Kickxellomycotina</taxon>
        <taxon>Harpellomycetes</taxon>
        <taxon>Harpellales</taxon>
        <taxon>Harpellaceae</taxon>
        <taxon>Furculomyces</taxon>
    </lineage>
</organism>
<name>A0A2T9YQA0_9FUNG</name>
<dbReference type="PROSITE" id="PS51375">
    <property type="entry name" value="PPR"/>
    <property type="match status" value="1"/>
</dbReference>
<dbReference type="InterPro" id="IPR002885">
    <property type="entry name" value="PPR_rpt"/>
</dbReference>
<evidence type="ECO:0000256" key="1">
    <source>
        <dbReference type="ARBA" id="ARBA00022737"/>
    </source>
</evidence>
<comment type="caution">
    <text evidence="3">The sequence shown here is derived from an EMBL/GenBank/DDBJ whole genome shotgun (WGS) entry which is preliminary data.</text>
</comment>
<proteinExistence type="predicted"/>
<keyword evidence="4" id="KW-1185">Reference proteome</keyword>
<evidence type="ECO:0000313" key="4">
    <source>
        <dbReference type="Proteomes" id="UP000245699"/>
    </source>
</evidence>
<reference evidence="3 4" key="1">
    <citation type="journal article" date="2018" name="MBio">
        <title>Comparative Genomics Reveals the Core Gene Toolbox for the Fungus-Insect Symbiosis.</title>
        <authorList>
            <person name="Wang Y."/>
            <person name="Stata M."/>
            <person name="Wang W."/>
            <person name="Stajich J.E."/>
            <person name="White M.M."/>
            <person name="Moncalvo J.M."/>
        </authorList>
    </citation>
    <scope>NUCLEOTIDE SEQUENCE [LARGE SCALE GENOMIC DNA]</scope>
    <source>
        <strain evidence="3 4">AUS-77-4</strain>
    </source>
</reference>
<dbReference type="Gene3D" id="1.25.40.10">
    <property type="entry name" value="Tetratricopeptide repeat domain"/>
    <property type="match status" value="1"/>
</dbReference>
<keyword evidence="1" id="KW-0677">Repeat</keyword>
<evidence type="ECO:0008006" key="5">
    <source>
        <dbReference type="Google" id="ProtNLM"/>
    </source>
</evidence>
<dbReference type="OrthoDB" id="185373at2759"/>
<sequence>MFIRIRYRNFGLISQTLKFRQPLTPRFYSLQTKSENYTKINTFNKNISDPDPITIKKKAIDPYILVEKFVKLVNNNKFNEAVQLTNLYSNSSQSVVLWNMIIKEYGLTGNKNKALKAYSDMKKRSFQPNEQTFTALLVGFSRSRSPLAVSEAKEIFDKIPKYIQKPSIIHINTMMLVYASHGLTLSLEEMYQSLPKSGPNAPDVVTYTTILKYHKRKLDDSVKSKLATKYKHPKNNKIMFRDPDLDDKSQIENIHDKPEEIMITIMNIWDDYVEDAINRQKEYYNDGTKETPLLWLDSTIVNTFLGAGASLFRLPRMNKLLRSIIKKVEIVYMRPEIEIMKRLKSDGIKLAKLVQINSEREGVELNILDNKTLN</sequence>
<dbReference type="InterPro" id="IPR051222">
    <property type="entry name" value="PPR/CCM1_RNA-binding"/>
</dbReference>
<dbReference type="AlphaFoldDB" id="A0A2T9YQA0"/>